<dbReference type="InterPro" id="IPR000683">
    <property type="entry name" value="Gfo/Idh/MocA-like_OxRdtase_N"/>
</dbReference>
<evidence type="ECO:0000259" key="3">
    <source>
        <dbReference type="Pfam" id="PF01408"/>
    </source>
</evidence>
<evidence type="ECO:0000256" key="2">
    <source>
        <dbReference type="ARBA" id="ARBA00023002"/>
    </source>
</evidence>
<dbReference type="GO" id="GO:0016491">
    <property type="term" value="F:oxidoreductase activity"/>
    <property type="evidence" value="ECO:0007669"/>
    <property type="project" value="UniProtKB-KW"/>
</dbReference>
<evidence type="ECO:0000313" key="5">
    <source>
        <dbReference type="EMBL" id="WFG38178.1"/>
    </source>
</evidence>
<reference evidence="5" key="2">
    <citation type="journal article" date="2023" name="Nat. Commun.">
        <title>Cultivation of marine bacteria of the SAR202 clade.</title>
        <authorList>
            <person name="Lim Y."/>
            <person name="Seo J.H."/>
            <person name="Giovannoni S.J."/>
            <person name="Kang I."/>
            <person name="Cho J.C."/>
        </authorList>
    </citation>
    <scope>NUCLEOTIDE SEQUENCE</scope>
    <source>
        <strain evidence="5">JH1073</strain>
    </source>
</reference>
<dbReference type="Pfam" id="PF01408">
    <property type="entry name" value="GFO_IDH_MocA"/>
    <property type="match status" value="1"/>
</dbReference>
<dbReference type="RefSeq" id="WP_342824453.1">
    <property type="nucleotide sequence ID" value="NZ_CP046146.1"/>
</dbReference>
<dbReference type="InterPro" id="IPR036291">
    <property type="entry name" value="NAD(P)-bd_dom_sf"/>
</dbReference>
<protein>
    <recommendedName>
        <fullName evidence="3">Gfo/Idh/MocA-like oxidoreductase N-terminal domain-containing protein</fullName>
    </recommendedName>
</protein>
<comment type="similarity">
    <text evidence="1">Belongs to the Gfo/Idh/MocA family.</text>
</comment>
<gene>
    <name evidence="4" type="ORF">GKO46_06660</name>
    <name evidence="5" type="ORF">GKO48_00665</name>
</gene>
<accession>A0AAJ5ZHH0</accession>
<evidence type="ECO:0000313" key="4">
    <source>
        <dbReference type="EMBL" id="MDG0866754.1"/>
    </source>
</evidence>
<keyword evidence="6" id="KW-1185">Reference proteome</keyword>
<dbReference type="Proteomes" id="UP001321249">
    <property type="component" value="Unassembled WGS sequence"/>
</dbReference>
<dbReference type="GO" id="GO:0000166">
    <property type="term" value="F:nucleotide binding"/>
    <property type="evidence" value="ECO:0007669"/>
    <property type="project" value="InterPro"/>
</dbReference>
<dbReference type="SUPFAM" id="SSF51735">
    <property type="entry name" value="NAD(P)-binding Rossmann-fold domains"/>
    <property type="match status" value="1"/>
</dbReference>
<evidence type="ECO:0000313" key="7">
    <source>
        <dbReference type="Proteomes" id="UP001321249"/>
    </source>
</evidence>
<dbReference type="Gene3D" id="3.40.50.720">
    <property type="entry name" value="NAD(P)-binding Rossmann-like Domain"/>
    <property type="match status" value="1"/>
</dbReference>
<dbReference type="AlphaFoldDB" id="A0AAJ5ZHH0"/>
<proteinExistence type="inferred from homology"/>
<dbReference type="Proteomes" id="UP001219901">
    <property type="component" value="Chromosome"/>
</dbReference>
<reference evidence="6" key="3">
    <citation type="submission" date="2023-06" db="EMBL/GenBank/DDBJ databases">
        <title>Pangenomics reveal diversification of enzyme families and niche specialization in globally abundant SAR202 bacteria.</title>
        <authorList>
            <person name="Saw J.H.W."/>
        </authorList>
    </citation>
    <scope>NUCLEOTIDE SEQUENCE [LARGE SCALE GENOMIC DNA]</scope>
    <source>
        <strain evidence="6">JH1073</strain>
    </source>
</reference>
<dbReference type="EMBL" id="CP046147">
    <property type="protein sequence ID" value="WFG38178.1"/>
    <property type="molecule type" value="Genomic_DNA"/>
</dbReference>
<dbReference type="PANTHER" id="PTHR42840:SF3">
    <property type="entry name" value="BINDING ROSSMANN FOLD OXIDOREDUCTASE, PUTATIVE (AFU_ORTHOLOGUE AFUA_2G10240)-RELATED"/>
    <property type="match status" value="1"/>
</dbReference>
<dbReference type="EMBL" id="WMBE01000002">
    <property type="protein sequence ID" value="MDG0866754.1"/>
    <property type="molecule type" value="Genomic_DNA"/>
</dbReference>
<keyword evidence="2" id="KW-0560">Oxidoreductase</keyword>
<dbReference type="SUPFAM" id="SSF55347">
    <property type="entry name" value="Glyceraldehyde-3-phosphate dehydrogenase-like, C-terminal domain"/>
    <property type="match status" value="1"/>
</dbReference>
<name>A0AAJ5ZHH0_9CHLR</name>
<reference evidence="6 7" key="1">
    <citation type="submission" date="2019-11" db="EMBL/GenBank/DDBJ databases">
        <authorList>
            <person name="Cho J.-C."/>
        </authorList>
    </citation>
    <scope>NUCLEOTIDE SEQUENCE [LARGE SCALE GENOMIC DNA]</scope>
    <source>
        <strain evidence="5 6">JH1073</strain>
        <strain evidence="4 7">JH702</strain>
    </source>
</reference>
<dbReference type="PANTHER" id="PTHR42840">
    <property type="entry name" value="NAD(P)-BINDING ROSSMANN-FOLD SUPERFAMILY PROTEIN-RELATED"/>
    <property type="match status" value="1"/>
</dbReference>
<dbReference type="Gene3D" id="3.30.360.10">
    <property type="entry name" value="Dihydrodipicolinate Reductase, domain 2"/>
    <property type="match status" value="1"/>
</dbReference>
<evidence type="ECO:0000313" key="6">
    <source>
        <dbReference type="Proteomes" id="UP001219901"/>
    </source>
</evidence>
<feature type="domain" description="Gfo/Idh/MocA-like oxidoreductase N-terminal" evidence="3">
    <location>
        <begin position="5"/>
        <end position="134"/>
    </location>
</feature>
<sequence>MAGPLRVGLVGVGQRGLQHVQALVDMQADEMVQITALADPYPENLEESKINKFVDGYSSDGIKMFDSADGMIESGLVDAIWFVIPPNQHKGEIERAAERGIAIFAEKPQSLFLDDIISQDAAITKAGVPSTVGFQMRHDRGYTDIHNYLSDKWVAAMTMIAEGAVEGHGVKHTRTEEQGGPANRVWTANRAWSGTSIVEAGIHQTDIMRYWSDDDVDWVRATYTDRPAELHETEGDNPIAYTVTYGMKKGGVANIIFTKPARSYYGGRFDVIIHTHGTIKLEDDFVDYTFDGDWPPAQNPTIDQVRKVISAGPHNTAMGKESTRGIGQAFANSITESDPSKRLNSFNSSINSLAAVLAANISNDLDGEKIVIDEFINDDKYAKYRINPNRA</sequence>
<organism evidence="5 6">
    <name type="scientific">Candidatus Lucifugimonas marina</name>
    <dbReference type="NCBI Taxonomy" id="3038979"/>
    <lineage>
        <taxon>Bacteria</taxon>
        <taxon>Bacillati</taxon>
        <taxon>Chloroflexota</taxon>
        <taxon>Dehalococcoidia</taxon>
        <taxon>SAR202 cluster</taxon>
        <taxon>Candidatus Lucifugimonadales</taxon>
        <taxon>Candidatus Lucifugimonadaceae</taxon>
        <taxon>Candidatus Lucifugimonas</taxon>
    </lineage>
</organism>
<evidence type="ECO:0000256" key="1">
    <source>
        <dbReference type="ARBA" id="ARBA00010928"/>
    </source>
</evidence>